<evidence type="ECO:0000313" key="1">
    <source>
        <dbReference type="EMBL" id="GAA2216047.1"/>
    </source>
</evidence>
<gene>
    <name evidence="1" type="ORF">GCM10009850_115160</name>
</gene>
<proteinExistence type="predicted"/>
<organism evidence="1 2">
    <name type="scientific">Nonomuraea monospora</name>
    <dbReference type="NCBI Taxonomy" id="568818"/>
    <lineage>
        <taxon>Bacteria</taxon>
        <taxon>Bacillati</taxon>
        <taxon>Actinomycetota</taxon>
        <taxon>Actinomycetes</taxon>
        <taxon>Streptosporangiales</taxon>
        <taxon>Streptosporangiaceae</taxon>
        <taxon>Nonomuraea</taxon>
    </lineage>
</organism>
<comment type="caution">
    <text evidence="1">The sequence shown here is derived from an EMBL/GenBank/DDBJ whole genome shotgun (WGS) entry which is preliminary data.</text>
</comment>
<dbReference type="EMBL" id="BAAAQX010000059">
    <property type="protein sequence ID" value="GAA2216047.1"/>
    <property type="molecule type" value="Genomic_DNA"/>
</dbReference>
<evidence type="ECO:0000313" key="2">
    <source>
        <dbReference type="Proteomes" id="UP001499843"/>
    </source>
</evidence>
<dbReference type="SUPFAM" id="SSF56003">
    <property type="entry name" value="Molybdenum cofactor-binding domain"/>
    <property type="match status" value="1"/>
</dbReference>
<keyword evidence="2" id="KW-1185">Reference proteome</keyword>
<name>A0ABP5PWC0_9ACTN</name>
<reference evidence="2" key="1">
    <citation type="journal article" date="2019" name="Int. J. Syst. Evol. Microbiol.">
        <title>The Global Catalogue of Microorganisms (GCM) 10K type strain sequencing project: providing services to taxonomists for standard genome sequencing and annotation.</title>
        <authorList>
            <consortium name="The Broad Institute Genomics Platform"/>
            <consortium name="The Broad Institute Genome Sequencing Center for Infectious Disease"/>
            <person name="Wu L."/>
            <person name="Ma J."/>
        </authorList>
    </citation>
    <scope>NUCLEOTIDE SEQUENCE [LARGE SCALE GENOMIC DNA]</scope>
    <source>
        <strain evidence="2">JCM 16114</strain>
    </source>
</reference>
<dbReference type="Gene3D" id="3.30.365.10">
    <property type="entry name" value="Aldehyde oxidase/xanthine dehydrogenase, molybdopterin binding domain"/>
    <property type="match status" value="1"/>
</dbReference>
<sequence>MPAPPLRFGADSTALVQSATSDMESGTYTSMPWTAADALGLLAAKVCVQLGESTIPSAAGGRQVSACRATGRRVVVCAVCSDRVARAGMRMGGPDMVEEIKN</sequence>
<dbReference type="InterPro" id="IPR037165">
    <property type="entry name" value="AldOxase/xan_DH_Mopterin-bd_sf"/>
</dbReference>
<accession>A0ABP5PWC0</accession>
<dbReference type="Proteomes" id="UP001499843">
    <property type="component" value="Unassembled WGS sequence"/>
</dbReference>
<protein>
    <submittedName>
        <fullName evidence="1">Uncharacterized protein</fullName>
    </submittedName>
</protein>